<evidence type="ECO:0000313" key="1">
    <source>
        <dbReference type="EMBL" id="KAG2217950.1"/>
    </source>
</evidence>
<accession>A0A8H7RWI1</accession>
<name>A0A8H7RWI1_9FUNG</name>
<dbReference type="EMBL" id="JAEPRB010000261">
    <property type="protein sequence ID" value="KAG2217950.1"/>
    <property type="molecule type" value="Genomic_DNA"/>
</dbReference>
<keyword evidence="2" id="KW-1185">Reference proteome</keyword>
<sequence length="69" mass="7769">MYISPYCNALFRVVTSRDRKGKDIILEKVADVQGYTYDLISYLNNTNDDASLVIIDYSGGLSTNIDDLK</sequence>
<dbReference type="OrthoDB" id="2275636at2759"/>
<comment type="caution">
    <text evidence="1">The sequence shown here is derived from an EMBL/GenBank/DDBJ whole genome shotgun (WGS) entry which is preliminary data.</text>
</comment>
<gene>
    <name evidence="1" type="ORF">INT45_008566</name>
</gene>
<evidence type="ECO:0000313" key="2">
    <source>
        <dbReference type="Proteomes" id="UP000646827"/>
    </source>
</evidence>
<dbReference type="AlphaFoldDB" id="A0A8H7RWI1"/>
<organism evidence="1 2">
    <name type="scientific">Circinella minor</name>
    <dbReference type="NCBI Taxonomy" id="1195481"/>
    <lineage>
        <taxon>Eukaryota</taxon>
        <taxon>Fungi</taxon>
        <taxon>Fungi incertae sedis</taxon>
        <taxon>Mucoromycota</taxon>
        <taxon>Mucoromycotina</taxon>
        <taxon>Mucoromycetes</taxon>
        <taxon>Mucorales</taxon>
        <taxon>Lichtheimiaceae</taxon>
        <taxon>Circinella</taxon>
    </lineage>
</organism>
<protein>
    <submittedName>
        <fullName evidence="1">Uncharacterized protein</fullName>
    </submittedName>
</protein>
<dbReference type="Proteomes" id="UP000646827">
    <property type="component" value="Unassembled WGS sequence"/>
</dbReference>
<reference evidence="1 2" key="1">
    <citation type="submission" date="2020-12" db="EMBL/GenBank/DDBJ databases">
        <title>Metabolic potential, ecology and presence of endohyphal bacteria is reflected in genomic diversity of Mucoromycotina.</title>
        <authorList>
            <person name="Muszewska A."/>
            <person name="Okrasinska A."/>
            <person name="Steczkiewicz K."/>
            <person name="Drgas O."/>
            <person name="Orlowska M."/>
            <person name="Perlinska-Lenart U."/>
            <person name="Aleksandrzak-Piekarczyk T."/>
            <person name="Szatraj K."/>
            <person name="Zielenkiewicz U."/>
            <person name="Pilsyk S."/>
            <person name="Malc E."/>
            <person name="Mieczkowski P."/>
            <person name="Kruszewska J.S."/>
            <person name="Biernat P."/>
            <person name="Pawlowska J."/>
        </authorList>
    </citation>
    <scope>NUCLEOTIDE SEQUENCE [LARGE SCALE GENOMIC DNA]</scope>
    <source>
        <strain evidence="1 2">CBS 142.35</strain>
    </source>
</reference>
<proteinExistence type="predicted"/>